<feature type="transmembrane region" description="Helical" evidence="1">
    <location>
        <begin position="429"/>
        <end position="447"/>
    </location>
</feature>
<dbReference type="SUPFAM" id="SSF48452">
    <property type="entry name" value="TPR-like"/>
    <property type="match status" value="1"/>
</dbReference>
<feature type="transmembrane region" description="Helical" evidence="1">
    <location>
        <begin position="223"/>
        <end position="245"/>
    </location>
</feature>
<feature type="transmembrane region" description="Helical" evidence="1">
    <location>
        <begin position="198"/>
        <end position="216"/>
    </location>
</feature>
<reference evidence="2" key="1">
    <citation type="journal article" date="2020" name="mSystems">
        <title>Genome- and Community-Level Interaction Insights into Carbon Utilization and Element Cycling Functions of Hydrothermarchaeota in Hydrothermal Sediment.</title>
        <authorList>
            <person name="Zhou Z."/>
            <person name="Liu Y."/>
            <person name="Xu W."/>
            <person name="Pan J."/>
            <person name="Luo Z.H."/>
            <person name="Li M."/>
        </authorList>
    </citation>
    <scope>NUCLEOTIDE SEQUENCE [LARGE SCALE GENOMIC DNA]</scope>
    <source>
        <strain evidence="2">SpSt-381</strain>
    </source>
</reference>
<gene>
    <name evidence="2" type="ORF">ENR23_09755</name>
</gene>
<feature type="transmembrane region" description="Helical" evidence="1">
    <location>
        <begin position="24"/>
        <end position="46"/>
    </location>
</feature>
<evidence type="ECO:0000313" key="2">
    <source>
        <dbReference type="EMBL" id="HGZ43692.1"/>
    </source>
</evidence>
<feature type="transmembrane region" description="Helical" evidence="1">
    <location>
        <begin position="58"/>
        <end position="75"/>
    </location>
</feature>
<dbReference type="Gene3D" id="1.25.40.10">
    <property type="entry name" value="Tetratricopeptide repeat domain"/>
    <property type="match status" value="1"/>
</dbReference>
<comment type="caution">
    <text evidence="2">The sequence shown here is derived from an EMBL/GenBank/DDBJ whole genome shotgun (WGS) entry which is preliminary data.</text>
</comment>
<feature type="transmembrane region" description="Helical" evidence="1">
    <location>
        <begin position="95"/>
        <end position="112"/>
    </location>
</feature>
<feature type="transmembrane region" description="Helical" evidence="1">
    <location>
        <begin position="403"/>
        <end position="422"/>
    </location>
</feature>
<name>A0A832IAY3_UNCEI</name>
<organism evidence="2">
    <name type="scientific">Eiseniibacteriota bacterium</name>
    <dbReference type="NCBI Taxonomy" id="2212470"/>
    <lineage>
        <taxon>Bacteria</taxon>
        <taxon>Candidatus Eiseniibacteriota</taxon>
    </lineage>
</organism>
<dbReference type="AlphaFoldDB" id="A0A832IAY3"/>
<keyword evidence="1" id="KW-0472">Membrane</keyword>
<feature type="transmembrane region" description="Helical" evidence="1">
    <location>
        <begin position="166"/>
        <end position="186"/>
    </location>
</feature>
<protein>
    <recommendedName>
        <fullName evidence="3">Tetratricopeptide repeat protein</fullName>
    </recommendedName>
</protein>
<feature type="transmembrane region" description="Helical" evidence="1">
    <location>
        <begin position="375"/>
        <end position="391"/>
    </location>
</feature>
<dbReference type="InterPro" id="IPR011990">
    <property type="entry name" value="TPR-like_helical_dom_sf"/>
</dbReference>
<feature type="transmembrane region" description="Helical" evidence="1">
    <location>
        <begin position="342"/>
        <end position="363"/>
    </location>
</feature>
<accession>A0A832IAY3</accession>
<proteinExistence type="predicted"/>
<keyword evidence="1" id="KW-1133">Transmembrane helix</keyword>
<feature type="transmembrane region" description="Helical" evidence="1">
    <location>
        <begin position="257"/>
        <end position="274"/>
    </location>
</feature>
<evidence type="ECO:0008006" key="3">
    <source>
        <dbReference type="Google" id="ProtNLM"/>
    </source>
</evidence>
<dbReference type="EMBL" id="DSQF01000020">
    <property type="protein sequence ID" value="HGZ43692.1"/>
    <property type="molecule type" value="Genomic_DNA"/>
</dbReference>
<sequence length="591" mass="60853">MRPGRAPAAAAPADESAGGAARLLWLWLAALSALRAATALLPGMAAWGVNVQRFLDPVWAWTPWALAAAALLPWLARPALAACAAAARAAERAPWAGAAALAALAAALVAWLPDRLRFVGDALLRLGAVEGGESPEVLSPQAFPLDVWIHFTLPRALVGAGLEREAAIHAVGVAGAALLGAAAAHFGRAAARAPEARLAAAAAVLGGGTLALFAGENKAFAELAVVVLAFAACALAAAAGGAGLAGMSVTLALGLGLHRYALGLVPAFGLVWMLRLRPGAPRPGRLDLLSLAAPAAVLAWLGPRLWRTLVTYDLPTNFAPSEPSGGAAPLAAWLAPGRLADLANLLLLLAPLAPVAPALAWLARRPAAAHPGRHVMLALALPFAAAFALARPPQGAVRDWDSFAVPALALAAAAAWWAARAIEGARRTWLAVPLALGLVAPAAQWLAHAHDPARGMARLEALVTEPPGRPPADRARISDFLGWRHWLDGDYAQAARAFERAAEAAPSPRMLTHVAMAESMLGRHERALAFYRRATERDSSFTLAWIGVAVSALNAGDLAVARAAAARLAALAPDDPKTVEILRALAARDAP</sequence>
<evidence type="ECO:0000256" key="1">
    <source>
        <dbReference type="SAM" id="Phobius"/>
    </source>
</evidence>
<keyword evidence="1" id="KW-0812">Transmembrane</keyword>